<dbReference type="AlphaFoldDB" id="X0VZ78"/>
<evidence type="ECO:0000256" key="5">
    <source>
        <dbReference type="ARBA" id="ARBA00023136"/>
    </source>
</evidence>
<dbReference type="GO" id="GO:0012505">
    <property type="term" value="C:endomembrane system"/>
    <property type="evidence" value="ECO:0007669"/>
    <property type="project" value="UniProtKB-SubCell"/>
</dbReference>
<dbReference type="PANTHER" id="PTHR23519">
    <property type="entry name" value="AUTOPHAGY-RELATED PROTEIN 22"/>
    <property type="match status" value="1"/>
</dbReference>
<feature type="transmembrane region" description="Helical" evidence="6">
    <location>
        <begin position="91"/>
        <end position="113"/>
    </location>
</feature>
<sequence>LLLFLGAFFLYMDGIQTIISQAGIFAQEVFQRELEDIIPVFLMIQIVAFFGSLLFIRMEGKVGTKKVLISSLVVWVLVIGWAFVMHDFLEFWGLAFFGGLVLGVSQSASRTIYAWMIPPDQAAEFFSLAAIVGKVASVLGPVLFGWGVFFSARLEGVPVINSMALAVLPLFLMVLAGLLLLLRVDVEKGREQVKAKMAPRGEAIGETDLRPS</sequence>
<proteinExistence type="predicted"/>
<evidence type="ECO:0000256" key="4">
    <source>
        <dbReference type="ARBA" id="ARBA00022989"/>
    </source>
</evidence>
<evidence type="ECO:0000256" key="6">
    <source>
        <dbReference type="SAM" id="Phobius"/>
    </source>
</evidence>
<feature type="transmembrane region" description="Helical" evidence="6">
    <location>
        <begin position="67"/>
        <end position="85"/>
    </location>
</feature>
<evidence type="ECO:0000256" key="1">
    <source>
        <dbReference type="ARBA" id="ARBA00004127"/>
    </source>
</evidence>
<feature type="non-terminal residue" evidence="7">
    <location>
        <position position="1"/>
    </location>
</feature>
<evidence type="ECO:0000256" key="3">
    <source>
        <dbReference type="ARBA" id="ARBA00022692"/>
    </source>
</evidence>
<feature type="transmembrane region" description="Helical" evidence="6">
    <location>
        <begin position="125"/>
        <end position="150"/>
    </location>
</feature>
<keyword evidence="3 6" id="KW-0812">Transmembrane</keyword>
<dbReference type="Gene3D" id="1.20.1250.20">
    <property type="entry name" value="MFS general substrate transporter like domains"/>
    <property type="match status" value="1"/>
</dbReference>
<gene>
    <name evidence="7" type="ORF">S01H1_47723</name>
</gene>
<dbReference type="InterPro" id="IPR024671">
    <property type="entry name" value="Atg22-like"/>
</dbReference>
<dbReference type="InterPro" id="IPR036259">
    <property type="entry name" value="MFS_trans_sf"/>
</dbReference>
<keyword evidence="2" id="KW-0813">Transport</keyword>
<dbReference type="PANTHER" id="PTHR23519:SF1">
    <property type="entry name" value="AUTOPHAGY-RELATED PROTEIN 22"/>
    <property type="match status" value="1"/>
</dbReference>
<keyword evidence="5 6" id="KW-0472">Membrane</keyword>
<feature type="transmembrane region" description="Helical" evidence="6">
    <location>
        <begin position="162"/>
        <end position="182"/>
    </location>
</feature>
<organism evidence="7">
    <name type="scientific">marine sediment metagenome</name>
    <dbReference type="NCBI Taxonomy" id="412755"/>
    <lineage>
        <taxon>unclassified sequences</taxon>
        <taxon>metagenomes</taxon>
        <taxon>ecological metagenomes</taxon>
    </lineage>
</organism>
<dbReference type="InterPro" id="IPR050495">
    <property type="entry name" value="ATG22/LtaA_families"/>
</dbReference>
<dbReference type="Pfam" id="PF11700">
    <property type="entry name" value="ATG22"/>
    <property type="match status" value="1"/>
</dbReference>
<comment type="caution">
    <text evidence="7">The sequence shown here is derived from an EMBL/GenBank/DDBJ whole genome shotgun (WGS) entry which is preliminary data.</text>
</comment>
<evidence type="ECO:0008006" key="8">
    <source>
        <dbReference type="Google" id="ProtNLM"/>
    </source>
</evidence>
<feature type="transmembrane region" description="Helical" evidence="6">
    <location>
        <begin position="36"/>
        <end position="55"/>
    </location>
</feature>
<comment type="subcellular location">
    <subcellularLocation>
        <location evidence="1">Endomembrane system</location>
        <topology evidence="1">Multi-pass membrane protein</topology>
    </subcellularLocation>
</comment>
<accession>X0VZ78</accession>
<protein>
    <recommendedName>
        <fullName evidence="8">Major facilitator superfamily (MFS) profile domain-containing protein</fullName>
    </recommendedName>
</protein>
<reference evidence="7" key="1">
    <citation type="journal article" date="2014" name="Front. Microbiol.">
        <title>High frequency of phylogenetically diverse reductive dehalogenase-homologous genes in deep subseafloor sedimentary metagenomes.</title>
        <authorList>
            <person name="Kawai M."/>
            <person name="Futagami T."/>
            <person name="Toyoda A."/>
            <person name="Takaki Y."/>
            <person name="Nishi S."/>
            <person name="Hori S."/>
            <person name="Arai W."/>
            <person name="Tsubouchi T."/>
            <person name="Morono Y."/>
            <person name="Uchiyama I."/>
            <person name="Ito T."/>
            <person name="Fujiyama A."/>
            <person name="Inagaki F."/>
            <person name="Takami H."/>
        </authorList>
    </citation>
    <scope>NUCLEOTIDE SEQUENCE</scope>
    <source>
        <strain evidence="7">Expedition CK06-06</strain>
    </source>
</reference>
<dbReference type="SUPFAM" id="SSF103473">
    <property type="entry name" value="MFS general substrate transporter"/>
    <property type="match status" value="1"/>
</dbReference>
<evidence type="ECO:0000256" key="2">
    <source>
        <dbReference type="ARBA" id="ARBA00022448"/>
    </source>
</evidence>
<name>X0VZ78_9ZZZZ</name>
<keyword evidence="4 6" id="KW-1133">Transmembrane helix</keyword>
<dbReference type="EMBL" id="BARS01030607">
    <property type="protein sequence ID" value="GAG23779.1"/>
    <property type="molecule type" value="Genomic_DNA"/>
</dbReference>
<evidence type="ECO:0000313" key="7">
    <source>
        <dbReference type="EMBL" id="GAG23779.1"/>
    </source>
</evidence>